<gene>
    <name evidence="3" type="ORF">DYB32_000018</name>
</gene>
<dbReference type="VEuPathDB" id="FungiDB:H310_04562"/>
<dbReference type="Proteomes" id="UP000285060">
    <property type="component" value="Unassembled WGS sequence"/>
</dbReference>
<comment type="caution">
    <text evidence="3">The sequence shown here is derived from an EMBL/GenBank/DDBJ whole genome shotgun (WGS) entry which is preliminary data.</text>
</comment>
<dbReference type="InterPro" id="IPR053248">
    <property type="entry name" value="Zinc_finger_MYND_domain"/>
</dbReference>
<evidence type="ECO:0000313" key="4">
    <source>
        <dbReference type="Proteomes" id="UP000285060"/>
    </source>
</evidence>
<organism evidence="3 4">
    <name type="scientific">Aphanomyces invadans</name>
    <dbReference type="NCBI Taxonomy" id="157072"/>
    <lineage>
        <taxon>Eukaryota</taxon>
        <taxon>Sar</taxon>
        <taxon>Stramenopiles</taxon>
        <taxon>Oomycota</taxon>
        <taxon>Saprolegniomycetes</taxon>
        <taxon>Saprolegniales</taxon>
        <taxon>Verrucalvaceae</taxon>
        <taxon>Aphanomyces</taxon>
    </lineage>
</organism>
<keyword evidence="4" id="KW-1185">Reference proteome</keyword>
<dbReference type="PANTHER" id="PTHR46533">
    <property type="entry name" value="ZINC FINGER MYND DOMAIN-CONTAINING PROTEIN 12"/>
    <property type="match status" value="1"/>
</dbReference>
<dbReference type="InterPro" id="IPR044053">
    <property type="entry name" value="AsaB-like"/>
</dbReference>
<dbReference type="Gene3D" id="1.25.40.10">
    <property type="entry name" value="Tetratricopeptide repeat domain"/>
    <property type="match status" value="1"/>
</dbReference>
<dbReference type="GO" id="GO:0016491">
    <property type="term" value="F:oxidoreductase activity"/>
    <property type="evidence" value="ECO:0007669"/>
    <property type="project" value="InterPro"/>
</dbReference>
<proteinExistence type="inferred from homology"/>
<evidence type="ECO:0000256" key="2">
    <source>
        <dbReference type="SAM" id="MobiDB-lite"/>
    </source>
</evidence>
<dbReference type="AlphaFoldDB" id="A0A3R6YHF7"/>
<reference evidence="3 4" key="1">
    <citation type="submission" date="2018-08" db="EMBL/GenBank/DDBJ databases">
        <title>Aphanomyces genome sequencing and annotation.</title>
        <authorList>
            <person name="Minardi D."/>
            <person name="Oidtmann B."/>
            <person name="Van Der Giezen M."/>
            <person name="Studholme D.J."/>
        </authorList>
    </citation>
    <scope>NUCLEOTIDE SEQUENCE [LARGE SCALE GENOMIC DNA]</scope>
    <source>
        <strain evidence="3 4">NJM0002</strain>
    </source>
</reference>
<name>A0A3R6YHF7_9STRA</name>
<dbReference type="EMBL" id="QUSY01000001">
    <property type="protein sequence ID" value="RHY35505.1"/>
    <property type="molecule type" value="Genomic_DNA"/>
</dbReference>
<dbReference type="SUPFAM" id="SSF48452">
    <property type="entry name" value="TPR-like"/>
    <property type="match status" value="1"/>
</dbReference>
<protein>
    <submittedName>
        <fullName evidence="3">Uncharacterized protein</fullName>
    </submittedName>
</protein>
<dbReference type="VEuPathDB" id="FungiDB:H310_04561"/>
<evidence type="ECO:0000256" key="1">
    <source>
        <dbReference type="ARBA" id="ARBA00023604"/>
    </source>
</evidence>
<dbReference type="InterPro" id="IPR011990">
    <property type="entry name" value="TPR-like_helical_dom_sf"/>
</dbReference>
<sequence>MEAIVRRDKGLRRPSPLIHVDHTLSSGDSFVTLFPNHIQAEIHANRLRVRILSVWQPLVSAVHDWPLALADARTSSPMSLLDCETRFASGKTGAMSVMTYDPNAEWWYWSAMSESEVLVIKNYDSKDSHGCAPHTSFVDPRVGAATDTFHRFMNNESSFDASFADRRGGGDASSAHGSAMQTSKEIALEAAKTRCESHMIAKDFQSAYATIVECIKDAVGVYGKSSLQLVPYYLCMAEVGLELSHMNQVEEVLALCTWNIVKAAEDDAANEPKTLVHRAVVCKLFGRYHCECEQFDEAVKQAANGAYYAALVHGPEDIRTSTLYFTLGAIFQKMFRTEEALGMYDKVVEIWYKHLAVVTRRSRPSHDDDDGDSHDHVATASPGSPSPQSERIYHEGNAMLAQVLTTRAKVCAAVPDTFYTSRIM</sequence>
<evidence type="ECO:0000313" key="3">
    <source>
        <dbReference type="EMBL" id="RHY35505.1"/>
    </source>
</evidence>
<dbReference type="PANTHER" id="PTHR46533:SF1">
    <property type="entry name" value="ZINC FINGER MYND DOMAIN-CONTAINING PROTEIN 12"/>
    <property type="match status" value="1"/>
</dbReference>
<accession>A0A3R6YHF7</accession>
<comment type="similarity">
    <text evidence="1">Belongs to the asaB hydroxylase/desaturase family.</text>
</comment>
<dbReference type="NCBIfam" id="NF041278">
    <property type="entry name" value="CmcJ_NvfI_EfuI"/>
    <property type="match status" value="1"/>
</dbReference>
<feature type="region of interest" description="Disordered" evidence="2">
    <location>
        <begin position="362"/>
        <end position="391"/>
    </location>
</feature>